<evidence type="ECO:0000313" key="2">
    <source>
        <dbReference type="WBParaSite" id="PSAMB.scaffold3060size19825.g20148.t1"/>
    </source>
</evidence>
<reference evidence="2" key="1">
    <citation type="submission" date="2022-11" db="UniProtKB">
        <authorList>
            <consortium name="WormBaseParasite"/>
        </authorList>
    </citation>
    <scope>IDENTIFICATION</scope>
</reference>
<dbReference type="PANTHER" id="PTHR35373">
    <property type="entry name" value="PROTEIN CBG16894"/>
    <property type="match status" value="1"/>
</dbReference>
<keyword evidence="1" id="KW-1185">Reference proteome</keyword>
<dbReference type="PANTHER" id="PTHR35373:SF3">
    <property type="entry name" value="ACTIVATOR OF HSP90 ATPASE HOMOLOG 1-LIKE PROTEIN"/>
    <property type="match status" value="1"/>
</dbReference>
<proteinExistence type="predicted"/>
<evidence type="ECO:0000313" key="1">
    <source>
        <dbReference type="Proteomes" id="UP000887566"/>
    </source>
</evidence>
<dbReference type="WBParaSite" id="PSAMB.scaffold3060size19825.g20148.t1">
    <property type="protein sequence ID" value="PSAMB.scaffold3060size19825.g20148.t1"/>
    <property type="gene ID" value="PSAMB.scaffold3060size19825.g20148"/>
</dbReference>
<dbReference type="AlphaFoldDB" id="A0A914W4W3"/>
<name>A0A914W4W3_9BILA</name>
<sequence>MCLAEKERANCLYNDRFCELSKARLEIYAFYFPIFKSRDIDPLSIKTIYYEPHHLDLATSKSWGMTFTPVWWACDLKRSFGSGTNVVIDCGEATYKGFSVEDIDKFLDAIKPLLNSDVRIEAKFPFWKKSGDTQAKDK</sequence>
<protein>
    <submittedName>
        <fullName evidence="2">Uncharacterized protein</fullName>
    </submittedName>
</protein>
<dbReference type="Proteomes" id="UP000887566">
    <property type="component" value="Unplaced"/>
</dbReference>
<accession>A0A914W4W3</accession>
<organism evidence="1 2">
    <name type="scientific">Plectus sambesii</name>
    <dbReference type="NCBI Taxonomy" id="2011161"/>
    <lineage>
        <taxon>Eukaryota</taxon>
        <taxon>Metazoa</taxon>
        <taxon>Ecdysozoa</taxon>
        <taxon>Nematoda</taxon>
        <taxon>Chromadorea</taxon>
        <taxon>Plectida</taxon>
        <taxon>Plectina</taxon>
        <taxon>Plectoidea</taxon>
        <taxon>Plectidae</taxon>
        <taxon>Plectus</taxon>
    </lineage>
</organism>